<dbReference type="AlphaFoldDB" id="A0AAD9UNR1"/>
<comment type="caution">
    <text evidence="1">The sequence shown here is derived from an EMBL/GenBank/DDBJ whole genome shotgun (WGS) entry which is preliminary data.</text>
</comment>
<reference evidence="1" key="1">
    <citation type="journal article" date="2023" name="Nat. Microbiol.">
        <title>Babesia duncani multi-omics identifies virulence factors and drug targets.</title>
        <authorList>
            <person name="Singh P."/>
            <person name="Lonardi S."/>
            <person name="Liang Q."/>
            <person name="Vydyam P."/>
            <person name="Khabirova E."/>
            <person name="Fang T."/>
            <person name="Gihaz S."/>
            <person name="Thekkiniath J."/>
            <person name="Munshi M."/>
            <person name="Abel S."/>
            <person name="Ciampossin L."/>
            <person name="Batugedara G."/>
            <person name="Gupta M."/>
            <person name="Lu X.M."/>
            <person name="Lenz T."/>
            <person name="Chakravarty S."/>
            <person name="Cornillot E."/>
            <person name="Hu Y."/>
            <person name="Ma W."/>
            <person name="Gonzalez L.M."/>
            <person name="Sanchez S."/>
            <person name="Estrada K."/>
            <person name="Sanchez-Flores A."/>
            <person name="Montero E."/>
            <person name="Harb O.S."/>
            <person name="Le Roch K.G."/>
            <person name="Mamoun C.B."/>
        </authorList>
    </citation>
    <scope>NUCLEOTIDE SEQUENCE</scope>
    <source>
        <strain evidence="1">WA1</strain>
    </source>
</reference>
<dbReference type="RefSeq" id="XP_067803021.1">
    <property type="nucleotide sequence ID" value="XM_067947799.1"/>
</dbReference>
<evidence type="ECO:0000313" key="2">
    <source>
        <dbReference type="Proteomes" id="UP001214638"/>
    </source>
</evidence>
<accession>A0AAD9UNR1</accession>
<organism evidence="1 2">
    <name type="scientific">Babesia duncani</name>
    <dbReference type="NCBI Taxonomy" id="323732"/>
    <lineage>
        <taxon>Eukaryota</taxon>
        <taxon>Sar</taxon>
        <taxon>Alveolata</taxon>
        <taxon>Apicomplexa</taxon>
        <taxon>Aconoidasida</taxon>
        <taxon>Piroplasmida</taxon>
        <taxon>Babesiidae</taxon>
        <taxon>Babesia</taxon>
    </lineage>
</organism>
<protein>
    <submittedName>
        <fullName evidence="1">Uncharacterized protein</fullName>
    </submittedName>
</protein>
<keyword evidence="2" id="KW-1185">Reference proteome</keyword>
<dbReference type="EMBL" id="JALLKP010000003">
    <property type="protein sequence ID" value="KAK2196179.1"/>
    <property type="molecule type" value="Genomic_DNA"/>
</dbReference>
<gene>
    <name evidence="1" type="ORF">BdWA1_002779</name>
</gene>
<name>A0AAD9UNR1_9APIC</name>
<proteinExistence type="predicted"/>
<sequence>MFNAQVIESIETFKKARSLVQQALDGELNEKQRKNMSDTLEDVGIQIADLERIVAAKQLGTTKGSQSNASECIPRTTDHFDAKTVNAEPVKIVAPLATQGDQKRRIDLSALAPAKRQDSLQDP</sequence>
<evidence type="ECO:0000313" key="1">
    <source>
        <dbReference type="EMBL" id="KAK2196179.1"/>
    </source>
</evidence>
<dbReference type="KEGG" id="bdw:94337076"/>
<dbReference type="GeneID" id="94337076"/>
<dbReference type="Proteomes" id="UP001214638">
    <property type="component" value="Unassembled WGS sequence"/>
</dbReference>